<dbReference type="Gene3D" id="3.40.630.30">
    <property type="match status" value="1"/>
</dbReference>
<dbReference type="PROSITE" id="PS51186">
    <property type="entry name" value="GNAT"/>
    <property type="match status" value="1"/>
</dbReference>
<keyword evidence="3" id="KW-1185">Reference proteome</keyword>
<feature type="domain" description="N-acetyltransferase" evidence="1">
    <location>
        <begin position="20"/>
        <end position="167"/>
    </location>
</feature>
<dbReference type="AlphaFoldDB" id="A0A939H5K7"/>
<accession>A0A939H5K7</accession>
<dbReference type="InterPro" id="IPR016181">
    <property type="entry name" value="Acyl_CoA_acyltransferase"/>
</dbReference>
<reference evidence="2" key="1">
    <citation type="submission" date="2021-03" db="EMBL/GenBank/DDBJ databases">
        <title>Proteiniclasticum marinus sp. nov., isolated from tidal flat sediment.</title>
        <authorList>
            <person name="Namirimu T."/>
            <person name="Yang J.-A."/>
            <person name="Yang S.-H."/>
            <person name="Kim Y.-J."/>
            <person name="Kwon K.K."/>
        </authorList>
    </citation>
    <scope>NUCLEOTIDE SEQUENCE</scope>
    <source>
        <strain evidence="2">SCR006</strain>
    </source>
</reference>
<evidence type="ECO:0000259" key="1">
    <source>
        <dbReference type="PROSITE" id="PS51186"/>
    </source>
</evidence>
<organism evidence="2 3">
    <name type="scientific">Proteiniclasticum aestuarii</name>
    <dbReference type="NCBI Taxonomy" id="2817862"/>
    <lineage>
        <taxon>Bacteria</taxon>
        <taxon>Bacillati</taxon>
        <taxon>Bacillota</taxon>
        <taxon>Clostridia</taxon>
        <taxon>Eubacteriales</taxon>
        <taxon>Clostridiaceae</taxon>
        <taxon>Proteiniclasticum</taxon>
    </lineage>
</organism>
<evidence type="ECO:0000313" key="3">
    <source>
        <dbReference type="Proteomes" id="UP000664218"/>
    </source>
</evidence>
<dbReference type="SUPFAM" id="SSF55729">
    <property type="entry name" value="Acyl-CoA N-acyltransferases (Nat)"/>
    <property type="match status" value="1"/>
</dbReference>
<protein>
    <submittedName>
        <fullName evidence="2">GNAT family N-acetyltransferase</fullName>
    </submittedName>
</protein>
<name>A0A939H5K7_9CLOT</name>
<dbReference type="EMBL" id="JAFNJU010000001">
    <property type="protein sequence ID" value="MBO1263556.1"/>
    <property type="molecule type" value="Genomic_DNA"/>
</dbReference>
<evidence type="ECO:0000313" key="2">
    <source>
        <dbReference type="EMBL" id="MBO1263556.1"/>
    </source>
</evidence>
<dbReference type="Pfam" id="PF00583">
    <property type="entry name" value="Acetyltransf_1"/>
    <property type="match status" value="1"/>
</dbReference>
<dbReference type="RefSeq" id="WP_207598075.1">
    <property type="nucleotide sequence ID" value="NZ_JAFNJU010000001.1"/>
</dbReference>
<dbReference type="InterPro" id="IPR000182">
    <property type="entry name" value="GNAT_dom"/>
</dbReference>
<dbReference type="Proteomes" id="UP000664218">
    <property type="component" value="Unassembled WGS sequence"/>
</dbReference>
<comment type="caution">
    <text evidence="2">The sequence shown here is derived from an EMBL/GenBank/DDBJ whole genome shotgun (WGS) entry which is preliminary data.</text>
</comment>
<sequence>MPKRIRMSLRLSDDKRDFPITFVPAEKKHLYAMAEAILDAYRDTIDYEGEDLEQTLDELKRVYKGSYGPLMDEASFLLMEENLVKAGVLVCLYRGEPTITYTFTRKKEQRLGYATLLILKSAQTLYQLGYHSLYLYVTVENSSAVRLFESLGFSEVPLTTVTEINID</sequence>
<proteinExistence type="predicted"/>
<gene>
    <name evidence="2" type="ORF">J3A84_00690</name>
</gene>
<dbReference type="GO" id="GO:0016747">
    <property type="term" value="F:acyltransferase activity, transferring groups other than amino-acyl groups"/>
    <property type="evidence" value="ECO:0007669"/>
    <property type="project" value="InterPro"/>
</dbReference>